<protein>
    <submittedName>
        <fullName evidence="1">Uncharacterized protein</fullName>
    </submittedName>
</protein>
<dbReference type="EMBL" id="BLAL01000089">
    <property type="protein sequence ID" value="GES85180.1"/>
    <property type="molecule type" value="Genomic_DNA"/>
</dbReference>
<organism evidence="1 2">
    <name type="scientific">Rhizophagus clarus</name>
    <dbReference type="NCBI Taxonomy" id="94130"/>
    <lineage>
        <taxon>Eukaryota</taxon>
        <taxon>Fungi</taxon>
        <taxon>Fungi incertae sedis</taxon>
        <taxon>Mucoromycota</taxon>
        <taxon>Glomeromycotina</taxon>
        <taxon>Glomeromycetes</taxon>
        <taxon>Glomerales</taxon>
        <taxon>Glomeraceae</taxon>
        <taxon>Rhizophagus</taxon>
    </lineage>
</organism>
<reference evidence="1" key="1">
    <citation type="submission" date="2019-10" db="EMBL/GenBank/DDBJ databases">
        <title>Conservation and host-specific expression of non-tandemly repeated heterogenous ribosome RNA gene in arbuscular mycorrhizal fungi.</title>
        <authorList>
            <person name="Maeda T."/>
            <person name="Kobayashi Y."/>
            <person name="Nakagawa T."/>
            <person name="Ezawa T."/>
            <person name="Yamaguchi K."/>
            <person name="Bino T."/>
            <person name="Nishimoto Y."/>
            <person name="Shigenobu S."/>
            <person name="Kawaguchi M."/>
        </authorList>
    </citation>
    <scope>NUCLEOTIDE SEQUENCE</scope>
    <source>
        <strain evidence="1">HR1</strain>
    </source>
</reference>
<name>A0A8H3LF44_9GLOM</name>
<evidence type="ECO:0000313" key="2">
    <source>
        <dbReference type="Proteomes" id="UP000615446"/>
    </source>
</evidence>
<proteinExistence type="predicted"/>
<sequence>MFLPYLKVILRQESRISLPIVGNLTLAEKRRVEHGFDAANLLDRLRSSHSLLVQEKEKLIKDRAKFDQELDELNKLLVICDIQLTCHKPT</sequence>
<accession>A0A8H3LF44</accession>
<dbReference type="Proteomes" id="UP000615446">
    <property type="component" value="Unassembled WGS sequence"/>
</dbReference>
<dbReference type="AlphaFoldDB" id="A0A8H3LF44"/>
<comment type="caution">
    <text evidence="1">The sequence shown here is derived from an EMBL/GenBank/DDBJ whole genome shotgun (WGS) entry which is preliminary data.</text>
</comment>
<gene>
    <name evidence="1" type="ORF">RCL2_001226700</name>
</gene>
<evidence type="ECO:0000313" key="1">
    <source>
        <dbReference type="EMBL" id="GES85180.1"/>
    </source>
</evidence>